<dbReference type="PANTHER" id="PTHR33393">
    <property type="entry name" value="POLYGLUTAMINE SYNTHESIS ACCESSORY PROTEIN RV0574C-RELATED"/>
    <property type="match status" value="1"/>
</dbReference>
<comment type="caution">
    <text evidence="3">The sequence shown here is derived from an EMBL/GenBank/DDBJ whole genome shotgun (WGS) entry which is preliminary data.</text>
</comment>
<dbReference type="Pfam" id="PF09587">
    <property type="entry name" value="PGA_cap"/>
    <property type="match status" value="1"/>
</dbReference>
<dbReference type="GO" id="GO:0016787">
    <property type="term" value="F:hydrolase activity"/>
    <property type="evidence" value="ECO:0007669"/>
    <property type="project" value="UniProtKB-KW"/>
</dbReference>
<dbReference type="InterPro" id="IPR052169">
    <property type="entry name" value="CW_Biosynth-Accessory"/>
</dbReference>
<proteinExistence type="inferred from homology"/>
<keyword evidence="4" id="KW-1185">Reference proteome</keyword>
<dbReference type="CDD" id="cd07381">
    <property type="entry name" value="MPP_CapA"/>
    <property type="match status" value="1"/>
</dbReference>
<feature type="domain" description="Capsule synthesis protein CapA" evidence="2">
    <location>
        <begin position="43"/>
        <end position="324"/>
    </location>
</feature>
<evidence type="ECO:0000256" key="1">
    <source>
        <dbReference type="ARBA" id="ARBA00005662"/>
    </source>
</evidence>
<evidence type="ECO:0000313" key="3">
    <source>
        <dbReference type="EMBL" id="MEI7037159.1"/>
    </source>
</evidence>
<evidence type="ECO:0000313" key="4">
    <source>
        <dbReference type="Proteomes" id="UP001381174"/>
    </source>
</evidence>
<dbReference type="Proteomes" id="UP001381174">
    <property type="component" value="Unassembled WGS sequence"/>
</dbReference>
<gene>
    <name evidence="3" type="ORF">WAT24_10365</name>
</gene>
<dbReference type="RefSeq" id="WP_336807786.1">
    <property type="nucleotide sequence ID" value="NZ_JBBBNY010000006.1"/>
</dbReference>
<organism evidence="3 4">
    <name type="scientific">Fulvimonas yonginensis</name>
    <dbReference type="NCBI Taxonomy" id="1495200"/>
    <lineage>
        <taxon>Bacteria</taxon>
        <taxon>Pseudomonadati</taxon>
        <taxon>Pseudomonadota</taxon>
        <taxon>Gammaproteobacteria</taxon>
        <taxon>Lysobacterales</taxon>
        <taxon>Rhodanobacteraceae</taxon>
        <taxon>Fulvimonas</taxon>
    </lineage>
</organism>
<dbReference type="SMART" id="SM00854">
    <property type="entry name" value="PGA_cap"/>
    <property type="match status" value="1"/>
</dbReference>
<dbReference type="Gene3D" id="3.60.21.10">
    <property type="match status" value="1"/>
</dbReference>
<dbReference type="EMBL" id="JBBBNY010000006">
    <property type="protein sequence ID" value="MEI7037159.1"/>
    <property type="molecule type" value="Genomic_DNA"/>
</dbReference>
<dbReference type="PANTHER" id="PTHR33393:SF11">
    <property type="entry name" value="POLYGLUTAMINE SYNTHESIS ACCESSORY PROTEIN RV0574C-RELATED"/>
    <property type="match status" value="1"/>
</dbReference>
<evidence type="ECO:0000259" key="2">
    <source>
        <dbReference type="SMART" id="SM00854"/>
    </source>
</evidence>
<protein>
    <submittedName>
        <fullName evidence="3">CapA family protein</fullName>
        <ecNumber evidence="3">3.1.-.-</ecNumber>
    </submittedName>
</protein>
<reference evidence="3 4" key="1">
    <citation type="journal article" date="2014" name="Int. J. Syst. Evol. Microbiol.">
        <title>Fulvimonas yonginensis sp. nov., isolated from greenhouse soil, and emended description of the genus Fulvimonas.</title>
        <authorList>
            <person name="Ahn J.H."/>
            <person name="Kim S.J."/>
            <person name="Weon H.Y."/>
            <person name="Hong S.B."/>
            <person name="Seok S.J."/>
            <person name="Kwon S.W."/>
        </authorList>
    </citation>
    <scope>NUCLEOTIDE SEQUENCE [LARGE SCALE GENOMIC DNA]</scope>
    <source>
        <strain evidence="3 4">KACC 16952</strain>
    </source>
</reference>
<keyword evidence="3" id="KW-0378">Hydrolase</keyword>
<name>A0ABU8JD89_9GAMM</name>
<sequence>MHGRRAFLRRWSRIALGAAAGALVHRVPAGPEGAGGSAPSPVTLFLCGDVMTGRGIDQILAHPSDPVLHEPYMHDARGYVALAENAAGAVPRKVDPGYVWGDALAQWRARRPQARIVNLETSVTRHDHPWPKGINYRMHPANIDVLAAAHIDCCVLANNHVLDWGREGLAQTLAVLRAAHVAVAGAGERLAMAQAPAVLPLAGAGRLLVFAAATADAGVPADWAAEATRAGVWRLPDLSAGTAAHIAAEVARHRRAGDRVVFSLHWGGNWGYEVAPAQRAFAHALIDEAGVDLLYGHSSHHPKAIEVHHGHLVLYGCGDFLNDYEGIGGHQAYRGELGLMYFPQLEATRGRLCELTLVPTRVRRFRIERAPPEDRRWLFAVMRRECARMGCDVEEKPDGSWALVW</sequence>
<accession>A0ABU8JD89</accession>
<dbReference type="EC" id="3.1.-.-" evidence="3"/>
<dbReference type="SUPFAM" id="SSF56300">
    <property type="entry name" value="Metallo-dependent phosphatases"/>
    <property type="match status" value="1"/>
</dbReference>
<comment type="similarity">
    <text evidence="1">Belongs to the CapA family.</text>
</comment>
<dbReference type="InterPro" id="IPR019079">
    <property type="entry name" value="Capsule_synth_CapA"/>
</dbReference>
<dbReference type="InterPro" id="IPR029052">
    <property type="entry name" value="Metallo-depent_PP-like"/>
</dbReference>